<dbReference type="InterPro" id="IPR027798">
    <property type="entry name" value="Ub_Mut7C"/>
</dbReference>
<accession>A0A223S1I8</accession>
<dbReference type="InterPro" id="IPR002782">
    <property type="entry name" value="Mut7-C_RNAse_dom"/>
</dbReference>
<proteinExistence type="predicted"/>
<dbReference type="Proteomes" id="UP000215005">
    <property type="component" value="Chromosome"/>
</dbReference>
<reference evidence="3 4" key="1">
    <citation type="submission" date="2017-08" db="EMBL/GenBank/DDBJ databases">
        <title>The complete genome sequence of Nocardiopsis gilva YIM 90087.</title>
        <authorList>
            <person name="Yin M."/>
            <person name="Tang S."/>
        </authorList>
    </citation>
    <scope>NUCLEOTIDE SEQUENCE [LARGE SCALE GENOMIC DNA]</scope>
    <source>
        <strain evidence="3 4">YIM 90087</strain>
    </source>
</reference>
<name>A0A223S1I8_9ACTN</name>
<dbReference type="AlphaFoldDB" id="A0A223S1I8"/>
<feature type="domain" description="Ubiquitin Mut7-C" evidence="2">
    <location>
        <begin position="3"/>
        <end position="72"/>
    </location>
</feature>
<gene>
    <name evidence="3" type="ORF">CDO52_03645</name>
</gene>
<keyword evidence="4" id="KW-1185">Reference proteome</keyword>
<dbReference type="PANTHER" id="PTHR39081">
    <property type="entry name" value="MUT7-C DOMAIN-CONTAINING PROTEIN"/>
    <property type="match status" value="1"/>
</dbReference>
<evidence type="ECO:0008006" key="5">
    <source>
        <dbReference type="Google" id="ProtNLM"/>
    </source>
</evidence>
<dbReference type="RefSeq" id="WP_017621423.1">
    <property type="nucleotide sequence ID" value="NZ_ANBG01000420.1"/>
</dbReference>
<dbReference type="EMBL" id="CP022753">
    <property type="protein sequence ID" value="ASU81995.1"/>
    <property type="molecule type" value="Genomic_DNA"/>
</dbReference>
<protein>
    <recommendedName>
        <fullName evidence="5">Twitching motility protein PilT</fullName>
    </recommendedName>
</protein>
<evidence type="ECO:0000313" key="3">
    <source>
        <dbReference type="EMBL" id="ASU81995.1"/>
    </source>
</evidence>
<organism evidence="3 4">
    <name type="scientific">Nocardiopsis gilva YIM 90087</name>
    <dbReference type="NCBI Taxonomy" id="1235441"/>
    <lineage>
        <taxon>Bacteria</taxon>
        <taxon>Bacillati</taxon>
        <taxon>Actinomycetota</taxon>
        <taxon>Actinomycetes</taxon>
        <taxon>Streptosporangiales</taxon>
        <taxon>Nocardiopsidaceae</taxon>
        <taxon>Nocardiopsis</taxon>
    </lineage>
</organism>
<dbReference type="Pfam" id="PF14451">
    <property type="entry name" value="Ub-Mut7C"/>
    <property type="match status" value="1"/>
</dbReference>
<evidence type="ECO:0000259" key="2">
    <source>
        <dbReference type="Pfam" id="PF14451"/>
    </source>
</evidence>
<evidence type="ECO:0000313" key="4">
    <source>
        <dbReference type="Proteomes" id="UP000215005"/>
    </source>
</evidence>
<dbReference type="Pfam" id="PF01927">
    <property type="entry name" value="Mut7-C"/>
    <property type="match status" value="1"/>
</dbReference>
<evidence type="ECO:0000259" key="1">
    <source>
        <dbReference type="Pfam" id="PF01927"/>
    </source>
</evidence>
<feature type="domain" description="Mut7-C RNAse" evidence="1">
    <location>
        <begin position="86"/>
        <end position="227"/>
    </location>
</feature>
<dbReference type="OrthoDB" id="9797655at2"/>
<sequence>MTLTLRFAAELRFFLAPRHRAGVVRLDHDDTASLGHIVQSLGVPLTEVGTLRIRGREVGADHRPRPDDLIDVGVPALPQPLPVWPPRFVLDVHLGTLARRLRLVGVDTAYPDDFDDDTLIDLANAEQRVLLTRDRGLLFRRCLRMGAHVRAHAPDAQLTEILERFNPPLQPWTRCLACNGRLNGVAKAEVTDELMAGTRATYDTFSRCTSCGQVYWPGAHHQRLQRIVERARRAVAS</sequence>
<dbReference type="KEGG" id="ngv:CDO52_03645"/>
<dbReference type="PANTHER" id="PTHR39081:SF1">
    <property type="entry name" value="MUT7-C RNASE DOMAIN-CONTAINING PROTEIN"/>
    <property type="match status" value="1"/>
</dbReference>